<name>A0A3U0D4J5_SALET</name>
<dbReference type="Pfam" id="PF19940">
    <property type="entry name" value="DUF6402"/>
    <property type="match status" value="1"/>
</dbReference>
<dbReference type="InterPro" id="IPR045646">
    <property type="entry name" value="DUF6402"/>
</dbReference>
<gene>
    <name evidence="1" type="ORF">GAW88_15815</name>
</gene>
<dbReference type="EMBL" id="AALTDJ010000012">
    <property type="protein sequence ID" value="EDD1174782.1"/>
    <property type="molecule type" value="Genomic_DNA"/>
</dbReference>
<protein>
    <submittedName>
        <fullName evidence="1">Uncharacterized protein</fullName>
    </submittedName>
</protein>
<reference evidence="1" key="1">
    <citation type="submission" date="2019-10" db="EMBL/GenBank/DDBJ databases">
        <authorList>
            <person name="Ashton P.M."/>
            <person name="Dallman T."/>
            <person name="Nair S."/>
            <person name="De Pinna E."/>
            <person name="Peters T."/>
            <person name="Grant K."/>
        </authorList>
    </citation>
    <scope>NUCLEOTIDE SEQUENCE</scope>
    <source>
        <strain evidence="1">817361</strain>
    </source>
</reference>
<organism evidence="1">
    <name type="scientific">Salmonella enterica I</name>
    <dbReference type="NCBI Taxonomy" id="59201"/>
    <lineage>
        <taxon>Bacteria</taxon>
        <taxon>Pseudomonadati</taxon>
        <taxon>Pseudomonadota</taxon>
        <taxon>Gammaproteobacteria</taxon>
        <taxon>Enterobacterales</taxon>
        <taxon>Enterobacteriaceae</taxon>
        <taxon>Salmonella</taxon>
    </lineage>
</organism>
<comment type="caution">
    <text evidence="1">The sequence shown here is derived from an EMBL/GenBank/DDBJ whole genome shotgun (WGS) entry which is preliminary data.</text>
</comment>
<evidence type="ECO:0000313" key="1">
    <source>
        <dbReference type="EMBL" id="EDD1174782.1"/>
    </source>
</evidence>
<proteinExistence type="predicted"/>
<accession>A0A3U0D4J5</accession>
<sequence>MTIATTTTSTEKESQEKKVEHEFFHIDMIPDAMDKMQWSTAAKLMRHWFGIQPAYAFDLNSKDQAVNGDPRNLPPSKINIDIVKMSWAIQFEQVKNGINTLKKTWCSPKGKKQLIERLQDVGDFTKSCVFLGYSEDVTYLDATAQVNFKKIGSKTDTINAWYGAMGNSVLKVCVRGSTTKINGNDVFITDSLGFYLKDTYDFVDENNTSEPLGIWSNDKILDKKESVIYMSSYFSGLFGELVRSYSGFVPVFNSDFRLWQKKHDAGGDYIIFSDVFWTKVEESDKVILL</sequence>
<dbReference type="AlphaFoldDB" id="A0A3U0D4J5"/>